<organism evidence="1 2">
    <name type="scientific">Xylanimonas ulmi</name>
    <dbReference type="NCBI Taxonomy" id="228973"/>
    <lineage>
        <taxon>Bacteria</taxon>
        <taxon>Bacillati</taxon>
        <taxon>Actinomycetota</taxon>
        <taxon>Actinomycetes</taxon>
        <taxon>Micrococcales</taxon>
        <taxon>Promicromonosporaceae</taxon>
        <taxon>Xylanimonas</taxon>
    </lineage>
</organism>
<accession>A0A4V2EXR9</accession>
<keyword evidence="2" id="KW-1185">Reference proteome</keyword>
<dbReference type="EMBL" id="SGWX01000001">
    <property type="protein sequence ID" value="RZS60450.1"/>
    <property type="molecule type" value="Genomic_DNA"/>
</dbReference>
<gene>
    <name evidence="1" type="ORF">EV386_0708</name>
</gene>
<proteinExistence type="predicted"/>
<dbReference type="OrthoDB" id="3656171at2"/>
<protein>
    <submittedName>
        <fullName evidence="1">Uncharacterized protein</fullName>
    </submittedName>
</protein>
<comment type="caution">
    <text evidence="1">The sequence shown here is derived from an EMBL/GenBank/DDBJ whole genome shotgun (WGS) entry which is preliminary data.</text>
</comment>
<dbReference type="RefSeq" id="WP_130412380.1">
    <property type="nucleotide sequence ID" value="NZ_SGWX01000001.1"/>
</dbReference>
<reference evidence="1 2" key="1">
    <citation type="submission" date="2019-02" db="EMBL/GenBank/DDBJ databases">
        <title>Sequencing the genomes of 1000 actinobacteria strains.</title>
        <authorList>
            <person name="Klenk H.-P."/>
        </authorList>
    </citation>
    <scope>NUCLEOTIDE SEQUENCE [LARGE SCALE GENOMIC DNA]</scope>
    <source>
        <strain evidence="1 2">DSM 16932</strain>
    </source>
</reference>
<name>A0A4V2EXR9_9MICO</name>
<evidence type="ECO:0000313" key="1">
    <source>
        <dbReference type="EMBL" id="RZS60450.1"/>
    </source>
</evidence>
<dbReference type="AlphaFoldDB" id="A0A4V2EXR9"/>
<sequence length="235" mass="26518">MAEWDWRELLDDPDVTDVVHRVWYYAERTFYNGPNDALALDDLSSWLWERAAEVAMKYDASVMDARDLRAPERYWQAFLYKALKQHGLPAHRRLWFGRASSARAALIPRGSLDEERGDPASGDAPTKDIFGNRRLQAVDPLAVVLLLERLEEKIASGEPIEECEPVVDGVCVHAGCDRPPRKGTRGLCAVHYRADLDRRNPDCGVEGCTNPMKCKGLCANHYEALRRQLKRAGAA</sequence>
<dbReference type="Proteomes" id="UP000293852">
    <property type="component" value="Unassembled WGS sequence"/>
</dbReference>
<evidence type="ECO:0000313" key="2">
    <source>
        <dbReference type="Proteomes" id="UP000293852"/>
    </source>
</evidence>